<dbReference type="GO" id="GO:0016853">
    <property type="term" value="F:isomerase activity"/>
    <property type="evidence" value="ECO:0007669"/>
    <property type="project" value="UniProtKB-KW"/>
</dbReference>
<dbReference type="OrthoDB" id="9798407at2"/>
<dbReference type="PANTHER" id="PTHR12110:SF41">
    <property type="entry name" value="INOSOSE DEHYDRATASE"/>
    <property type="match status" value="1"/>
</dbReference>
<name>A0A2S6HP54_9FIRM</name>
<dbReference type="InterPro" id="IPR036237">
    <property type="entry name" value="Xyl_isomerase-like_sf"/>
</dbReference>
<dbReference type="Gene3D" id="3.20.20.150">
    <property type="entry name" value="Divalent-metal-dependent TIM barrel enzymes"/>
    <property type="match status" value="1"/>
</dbReference>
<dbReference type="AlphaFoldDB" id="A0A2S6HP54"/>
<keyword evidence="2" id="KW-0413">Isomerase</keyword>
<accession>A0A2S6HP54</accession>
<dbReference type="InterPro" id="IPR050312">
    <property type="entry name" value="IolE/XylAMocC-like"/>
</dbReference>
<protein>
    <submittedName>
        <fullName evidence="2">Sugar phosphate isomerase/epimerase</fullName>
    </submittedName>
</protein>
<evidence type="ECO:0000313" key="2">
    <source>
        <dbReference type="EMBL" id="PPK79329.1"/>
    </source>
</evidence>
<dbReference type="RefSeq" id="WP_104438204.1">
    <property type="nucleotide sequence ID" value="NZ_PTJA01000010.1"/>
</dbReference>
<dbReference type="EMBL" id="PTJA01000010">
    <property type="protein sequence ID" value="PPK79329.1"/>
    <property type="molecule type" value="Genomic_DNA"/>
</dbReference>
<dbReference type="SUPFAM" id="SSF51658">
    <property type="entry name" value="Xylose isomerase-like"/>
    <property type="match status" value="1"/>
</dbReference>
<feature type="domain" description="Xylose isomerase-like TIM barrel" evidence="1">
    <location>
        <begin position="26"/>
        <end position="223"/>
    </location>
</feature>
<keyword evidence="3" id="KW-1185">Reference proteome</keyword>
<comment type="caution">
    <text evidence="2">The sequence shown here is derived from an EMBL/GenBank/DDBJ whole genome shotgun (WGS) entry which is preliminary data.</text>
</comment>
<dbReference type="Pfam" id="PF01261">
    <property type="entry name" value="AP_endonuc_2"/>
    <property type="match status" value="1"/>
</dbReference>
<gene>
    <name evidence="2" type="ORF">BXY41_11048</name>
</gene>
<dbReference type="Proteomes" id="UP000237749">
    <property type="component" value="Unassembled WGS sequence"/>
</dbReference>
<reference evidence="2 3" key="1">
    <citation type="submission" date="2018-02" db="EMBL/GenBank/DDBJ databases">
        <title>Genomic Encyclopedia of Archaeal and Bacterial Type Strains, Phase II (KMG-II): from individual species to whole genera.</title>
        <authorList>
            <person name="Goeker M."/>
        </authorList>
    </citation>
    <scope>NUCLEOTIDE SEQUENCE [LARGE SCALE GENOMIC DNA]</scope>
    <source>
        <strain evidence="2 3">DSM 3808</strain>
    </source>
</reference>
<evidence type="ECO:0000313" key="3">
    <source>
        <dbReference type="Proteomes" id="UP000237749"/>
    </source>
</evidence>
<evidence type="ECO:0000259" key="1">
    <source>
        <dbReference type="Pfam" id="PF01261"/>
    </source>
</evidence>
<organism evidence="2 3">
    <name type="scientific">Lacrimispora xylanisolvens</name>
    <dbReference type="NCBI Taxonomy" id="384636"/>
    <lineage>
        <taxon>Bacteria</taxon>
        <taxon>Bacillati</taxon>
        <taxon>Bacillota</taxon>
        <taxon>Clostridia</taxon>
        <taxon>Lachnospirales</taxon>
        <taxon>Lachnospiraceae</taxon>
        <taxon>Lacrimispora</taxon>
    </lineage>
</organism>
<sequence>MKKGLIGIQMSTIKDKVDKLGAYETLKACAEMGYHCVEISQIPMTPENVSDIKKACEEFGIKVAACSASLEPMMPGMPGEYLTTDFDKIVADCKALNCDLLRIGMLPVNCMGSREKALDFVKRADDYAGKLKEHGIDLYYHNHHIEFIKYDGQYLLDIIKDNTRYMGFELDIHWIQRGGENPVEFIKNYAGRIRLIHLKDYRIREVRLPEGAFDRTTFMQAFTDTIEFAELGEGSLPVKECVEAGFEGGSEYFLIEQDDTYDRDPFESLRISRDHLIELGYKDWFELY</sequence>
<dbReference type="InterPro" id="IPR013022">
    <property type="entry name" value="Xyl_isomerase-like_TIM-brl"/>
</dbReference>
<proteinExistence type="predicted"/>
<dbReference type="PANTHER" id="PTHR12110">
    <property type="entry name" value="HYDROXYPYRUVATE ISOMERASE"/>
    <property type="match status" value="1"/>
</dbReference>